<protein>
    <submittedName>
        <fullName evidence="6">Cytochrome c</fullName>
    </submittedName>
</protein>
<comment type="caution">
    <text evidence="6">The sequence shown here is derived from an EMBL/GenBank/DDBJ whole genome shotgun (WGS) entry which is preliminary data.</text>
</comment>
<proteinExistence type="predicted"/>
<dbReference type="PROSITE" id="PS51007">
    <property type="entry name" value="CYTC"/>
    <property type="match status" value="1"/>
</dbReference>
<dbReference type="PANTHER" id="PTHR35008">
    <property type="entry name" value="BLL4482 PROTEIN-RELATED"/>
    <property type="match status" value="1"/>
</dbReference>
<dbReference type="GO" id="GO:0009055">
    <property type="term" value="F:electron transfer activity"/>
    <property type="evidence" value="ECO:0007669"/>
    <property type="project" value="InterPro"/>
</dbReference>
<dbReference type="GO" id="GO:0046872">
    <property type="term" value="F:metal ion binding"/>
    <property type="evidence" value="ECO:0007669"/>
    <property type="project" value="UniProtKB-KW"/>
</dbReference>
<gene>
    <name evidence="6" type="ORF">FJM67_14500</name>
</gene>
<organism evidence="6 7">
    <name type="scientific">Maribrevibacterium harenarium</name>
    <dbReference type="NCBI Taxonomy" id="2589817"/>
    <lineage>
        <taxon>Bacteria</taxon>
        <taxon>Pseudomonadati</taxon>
        <taxon>Pseudomonadota</taxon>
        <taxon>Gammaproteobacteria</taxon>
        <taxon>Oceanospirillales</taxon>
        <taxon>Oceanospirillaceae</taxon>
        <taxon>Maribrevibacterium</taxon>
    </lineage>
</organism>
<name>A0A501WGN5_9GAMM</name>
<evidence type="ECO:0000313" key="6">
    <source>
        <dbReference type="EMBL" id="TPE47520.1"/>
    </source>
</evidence>
<keyword evidence="2 4" id="KW-0479">Metal-binding</keyword>
<dbReference type="EMBL" id="VFRR01000041">
    <property type="protein sequence ID" value="TPE47520.1"/>
    <property type="molecule type" value="Genomic_DNA"/>
</dbReference>
<dbReference type="InterPro" id="IPR036909">
    <property type="entry name" value="Cyt_c-like_dom_sf"/>
</dbReference>
<evidence type="ECO:0000256" key="3">
    <source>
        <dbReference type="ARBA" id="ARBA00023004"/>
    </source>
</evidence>
<reference evidence="6 7" key="1">
    <citation type="submission" date="2019-06" db="EMBL/GenBank/DDBJ databases">
        <title>A novel bacterium of genus Marinomonas, isolated from coastal sand.</title>
        <authorList>
            <person name="Huang H."/>
            <person name="Mo K."/>
            <person name="Hu Y."/>
        </authorList>
    </citation>
    <scope>NUCLEOTIDE SEQUENCE [LARGE SCALE GENOMIC DNA]</scope>
    <source>
        <strain evidence="6 7">HB171799</strain>
    </source>
</reference>
<dbReference type="OrthoDB" id="9811395at2"/>
<dbReference type="PANTHER" id="PTHR35008:SF4">
    <property type="entry name" value="BLL4482 PROTEIN"/>
    <property type="match status" value="1"/>
</dbReference>
<evidence type="ECO:0000256" key="4">
    <source>
        <dbReference type="PROSITE-ProRule" id="PRU00433"/>
    </source>
</evidence>
<feature type="domain" description="Cytochrome c" evidence="5">
    <location>
        <begin position="30"/>
        <end position="108"/>
    </location>
</feature>
<keyword evidence="7" id="KW-1185">Reference proteome</keyword>
<dbReference type="InterPro" id="IPR009056">
    <property type="entry name" value="Cyt_c-like_dom"/>
</dbReference>
<dbReference type="Pfam" id="PF13442">
    <property type="entry name" value="Cytochrome_CBB3"/>
    <property type="match status" value="1"/>
</dbReference>
<dbReference type="GO" id="GO:0020037">
    <property type="term" value="F:heme binding"/>
    <property type="evidence" value="ECO:0007669"/>
    <property type="project" value="InterPro"/>
</dbReference>
<dbReference type="InterPro" id="IPR051459">
    <property type="entry name" value="Cytochrome_c-type_DH"/>
</dbReference>
<dbReference type="AlphaFoldDB" id="A0A501WGN5"/>
<evidence type="ECO:0000313" key="7">
    <source>
        <dbReference type="Proteomes" id="UP000315901"/>
    </source>
</evidence>
<dbReference type="SUPFAM" id="SSF46626">
    <property type="entry name" value="Cytochrome c"/>
    <property type="match status" value="1"/>
</dbReference>
<dbReference type="Gene3D" id="1.10.760.10">
    <property type="entry name" value="Cytochrome c-like domain"/>
    <property type="match status" value="1"/>
</dbReference>
<accession>A0A501WGN5</accession>
<evidence type="ECO:0000259" key="5">
    <source>
        <dbReference type="PROSITE" id="PS51007"/>
    </source>
</evidence>
<sequence length="109" mass="11919">MLKSIFHTVWTVGAVLLISGCDQAPKAAVSHTKDGHVLFDQYCAACHQDDGRGVFLKGIPANKHTQLSVAEIARLITVGHEGMETMPVFTQLNQQQAYAIASYVKKLDH</sequence>
<keyword evidence="1 4" id="KW-0349">Heme</keyword>
<dbReference type="PROSITE" id="PS51257">
    <property type="entry name" value="PROKAR_LIPOPROTEIN"/>
    <property type="match status" value="1"/>
</dbReference>
<evidence type="ECO:0000256" key="1">
    <source>
        <dbReference type="ARBA" id="ARBA00022617"/>
    </source>
</evidence>
<keyword evidence="3 4" id="KW-0408">Iron</keyword>
<dbReference type="Proteomes" id="UP000315901">
    <property type="component" value="Unassembled WGS sequence"/>
</dbReference>
<evidence type="ECO:0000256" key="2">
    <source>
        <dbReference type="ARBA" id="ARBA00022723"/>
    </source>
</evidence>